<evidence type="ECO:0000256" key="1">
    <source>
        <dbReference type="PROSITE-ProRule" id="PRU00325"/>
    </source>
</evidence>
<accession>A0ABP9Z8Y7</accession>
<dbReference type="PROSITE" id="PS50966">
    <property type="entry name" value="ZF_SWIM"/>
    <property type="match status" value="1"/>
</dbReference>
<evidence type="ECO:0000313" key="4">
    <source>
        <dbReference type="EMBL" id="GAA5815590.1"/>
    </source>
</evidence>
<comment type="caution">
    <text evidence="4">The sequence shown here is derived from an EMBL/GenBank/DDBJ whole genome shotgun (WGS) entry which is preliminary data.</text>
</comment>
<dbReference type="InterPro" id="IPR007527">
    <property type="entry name" value="Znf_SWIM"/>
</dbReference>
<evidence type="ECO:0000313" key="5">
    <source>
        <dbReference type="Proteomes" id="UP001473302"/>
    </source>
</evidence>
<keyword evidence="1" id="KW-0863">Zinc-finger</keyword>
<keyword evidence="5" id="KW-1185">Reference proteome</keyword>
<feature type="region of interest" description="Disordered" evidence="2">
    <location>
        <begin position="79"/>
        <end position="118"/>
    </location>
</feature>
<keyword evidence="1" id="KW-0862">Zinc</keyword>
<evidence type="ECO:0000256" key="2">
    <source>
        <dbReference type="SAM" id="MobiDB-lite"/>
    </source>
</evidence>
<dbReference type="EMBL" id="BAABUK010000027">
    <property type="protein sequence ID" value="GAA5815590.1"/>
    <property type="molecule type" value="Genomic_DNA"/>
</dbReference>
<gene>
    <name evidence="4" type="ORF">MFLAVUS_009102</name>
</gene>
<evidence type="ECO:0000259" key="3">
    <source>
        <dbReference type="PROSITE" id="PS50966"/>
    </source>
</evidence>
<protein>
    <recommendedName>
        <fullName evidence="3">SWIM-type domain-containing protein</fullName>
    </recommendedName>
</protein>
<name>A0ABP9Z8Y7_9FUNG</name>
<proteinExistence type="predicted"/>
<reference evidence="4 5" key="1">
    <citation type="submission" date="2024-04" db="EMBL/GenBank/DDBJ databases">
        <title>genome sequences of Mucor flavus KT1a and Helicostylum pulchrum KT1b strains isolated from the surface of a dry-aged beef.</title>
        <authorList>
            <person name="Toyotome T."/>
            <person name="Hosono M."/>
            <person name="Torimaru M."/>
            <person name="Fukuda K."/>
            <person name="Mikami N."/>
        </authorList>
    </citation>
    <scope>NUCLEOTIDE SEQUENCE [LARGE SCALE GENOMIC DNA]</scope>
    <source>
        <strain evidence="4 5">KT1a</strain>
    </source>
</reference>
<organism evidence="4 5">
    <name type="scientific">Mucor flavus</name>
    <dbReference type="NCBI Taxonomy" id="439312"/>
    <lineage>
        <taxon>Eukaryota</taxon>
        <taxon>Fungi</taxon>
        <taxon>Fungi incertae sedis</taxon>
        <taxon>Mucoromycota</taxon>
        <taxon>Mucoromycotina</taxon>
        <taxon>Mucoromycetes</taxon>
        <taxon>Mucorales</taxon>
        <taxon>Mucorineae</taxon>
        <taxon>Mucoraceae</taxon>
        <taxon>Mucor</taxon>
    </lineage>
</organism>
<feature type="domain" description="SWIM-type" evidence="3">
    <location>
        <begin position="4"/>
        <end position="37"/>
    </location>
</feature>
<feature type="compositionally biased region" description="Basic and acidic residues" evidence="2">
    <location>
        <begin position="79"/>
        <end position="90"/>
    </location>
</feature>
<dbReference type="Proteomes" id="UP001473302">
    <property type="component" value="Unassembled WGS sequence"/>
</dbReference>
<sequence length="257" mass="29546">MNNYQTSITDRACGCPAFPRDRQLICKHLVSQLAIGKIAPRERFVLRQSSARYIRISSRAENNSANVFRNLEINDGIHDDVRSYSDNTREEFEENNDDSSSFTDNGSRARTLSPAPNSPTPFSYNFLFTQQSTDDAINISSDNDNAISHQETDVQELLETQSTERHSLEIEMLGSCRRGRQIDGQIRASEEERIANNERYSNISDTYTSLLGLDQIIVFFDSQIYDTEEQYLEDMNTLSRRNTIPITRNLNNNNMYR</sequence>
<keyword evidence="1" id="KW-0479">Metal-binding</keyword>